<accession>A0ACC2I661</accession>
<evidence type="ECO:0000313" key="2">
    <source>
        <dbReference type="Proteomes" id="UP001153334"/>
    </source>
</evidence>
<dbReference type="EMBL" id="JAPESX010001898">
    <property type="protein sequence ID" value="KAJ8110648.1"/>
    <property type="molecule type" value="Genomic_DNA"/>
</dbReference>
<organism evidence="1 2">
    <name type="scientific">Nemania bipapillata</name>
    <dbReference type="NCBI Taxonomy" id="110536"/>
    <lineage>
        <taxon>Eukaryota</taxon>
        <taxon>Fungi</taxon>
        <taxon>Dikarya</taxon>
        <taxon>Ascomycota</taxon>
        <taxon>Pezizomycotina</taxon>
        <taxon>Sordariomycetes</taxon>
        <taxon>Xylariomycetidae</taxon>
        <taxon>Xylariales</taxon>
        <taxon>Xylariaceae</taxon>
        <taxon>Nemania</taxon>
    </lineage>
</organism>
<keyword evidence="2" id="KW-1185">Reference proteome</keyword>
<evidence type="ECO:0000313" key="1">
    <source>
        <dbReference type="EMBL" id="KAJ8110648.1"/>
    </source>
</evidence>
<protein>
    <submittedName>
        <fullName evidence="1">Uncharacterized protein</fullName>
    </submittedName>
</protein>
<comment type="caution">
    <text evidence="1">The sequence shown here is derived from an EMBL/GenBank/DDBJ whole genome shotgun (WGS) entry which is preliminary data.</text>
</comment>
<gene>
    <name evidence="1" type="ORF">ONZ43_g5822</name>
</gene>
<proteinExistence type="predicted"/>
<sequence>MALQPPPNPAGSSHQRSLTPTASSFTPRTIESNKEVLRPWFVTQTVPDAHRFAGIVGLCTVPEDKADMNNLGWHIADFLAFRALLCGENPPKAQTWLSMCDIPALVEANPLRYTHGKDRRQVGSAVRPRQNQEFTGPVERADDIQVETCAEVMKQKFISAVKQKLRVVEKSTYPLLLIICGLTSLEQDIYFGKLDTNHRYTMKDLRHELGESINNIEATIITPSLFSAGWQVNISFGRLDSATMRGKRAEFLARQFGGAFAEDLVRSFLGWKCPVIDQTRVETLIKRERFPGPACPSGKVQALVSELQIKIQSYLVGGLSSFPMDHSFSFNKGKDEWEILIGRREKSLDYPGLEYYGQRWGNLPSAQRLDPTDECFSFLGNAFGGTRDSQLNHIRYLIEESYLAWPDHWALSFGQETKRELERMMNTDQPSDIDCHEIFNILEHRARTSILGDTVVQYFDLPMPHNQRCRDWDYQRWKQELSVADRSSLIKHFASVLTSVPGPNLPPGINKNQLSKLQMRLESSANYVRAALGIRFLTAKESSKVAIDLITRFLEEVKAKQTEILASIPEVYLLCSSWLSMIDIPVREQKNAVSAARLCQTVMQPEDTIEILDSGDEYDVYQDDDVDLVEAPRATRKPYATFVHGHQPFSLVLARQKESPATENTRNIIDQEHETVAATPSSSITQARQHESLNSPQVADLSAEEARLIMELRGINERARREKLVTELLELVQNVASCMKAGQPNDMIQNDGSGFTDNSAPAIIVSTETKNDEGSDMKHEAGKEPSPQTQQPSGRKTPPHLRGISGRGYN</sequence>
<reference evidence="1" key="1">
    <citation type="submission" date="2022-11" db="EMBL/GenBank/DDBJ databases">
        <title>Genome Sequence of Nemania bipapillata.</title>
        <authorList>
            <person name="Buettner E."/>
        </authorList>
    </citation>
    <scope>NUCLEOTIDE SEQUENCE</scope>
    <source>
        <strain evidence="1">CP14</strain>
    </source>
</reference>
<name>A0ACC2I661_9PEZI</name>
<dbReference type="Proteomes" id="UP001153334">
    <property type="component" value="Unassembled WGS sequence"/>
</dbReference>